<keyword evidence="2" id="KW-1133">Transmembrane helix</keyword>
<reference evidence="3" key="1">
    <citation type="submission" date="2024-07" db="EMBL/GenBank/DDBJ databases">
        <title>Complete genome sequences of cellulolytic bacteria, Kitasatospora sp. CMC57 and Streptomyces sp. CMC78, isolated from Japanese agricultural soil.</title>
        <authorList>
            <person name="Hashimoto T."/>
            <person name="Ito M."/>
            <person name="Iwamoto M."/>
            <person name="Fukahori D."/>
            <person name="Shoda T."/>
            <person name="Sakoda M."/>
            <person name="Morohoshi T."/>
            <person name="Mitsuboshi M."/>
            <person name="Nishizawa T."/>
        </authorList>
    </citation>
    <scope>NUCLEOTIDE SEQUENCE</scope>
    <source>
        <strain evidence="3">CMC78</strain>
    </source>
</reference>
<feature type="transmembrane region" description="Helical" evidence="2">
    <location>
        <begin position="206"/>
        <end position="223"/>
    </location>
</feature>
<keyword evidence="2" id="KW-0812">Transmembrane</keyword>
<evidence type="ECO:0000256" key="2">
    <source>
        <dbReference type="SAM" id="Phobius"/>
    </source>
</evidence>
<feature type="region of interest" description="Disordered" evidence="1">
    <location>
        <begin position="95"/>
        <end position="128"/>
    </location>
</feature>
<evidence type="ECO:0000313" key="3">
    <source>
        <dbReference type="EMBL" id="BFP54602.1"/>
    </source>
</evidence>
<gene>
    <name evidence="3" type="ORF">SCMC78_44090</name>
</gene>
<organism evidence="3">
    <name type="scientific">Streptomyces sp. CMC78</name>
    <dbReference type="NCBI Taxonomy" id="3231512"/>
    <lineage>
        <taxon>Bacteria</taxon>
        <taxon>Bacillati</taxon>
        <taxon>Actinomycetota</taxon>
        <taxon>Actinomycetes</taxon>
        <taxon>Kitasatosporales</taxon>
        <taxon>Streptomycetaceae</taxon>
        <taxon>Streptomyces</taxon>
    </lineage>
</organism>
<dbReference type="AlphaFoldDB" id="A0AB33KIW7"/>
<feature type="compositionally biased region" description="Basic residues" evidence="1">
    <location>
        <begin position="95"/>
        <end position="112"/>
    </location>
</feature>
<accession>A0AB33KIW7</accession>
<feature type="transmembrane region" description="Helical" evidence="2">
    <location>
        <begin position="229"/>
        <end position="253"/>
    </location>
</feature>
<evidence type="ECO:0008006" key="4">
    <source>
        <dbReference type="Google" id="ProtNLM"/>
    </source>
</evidence>
<feature type="transmembrane region" description="Helical" evidence="2">
    <location>
        <begin position="63"/>
        <end position="88"/>
    </location>
</feature>
<proteinExistence type="predicted"/>
<protein>
    <recommendedName>
        <fullName evidence="4">Integral membrane protein</fullName>
    </recommendedName>
</protein>
<dbReference type="EMBL" id="AP035884">
    <property type="protein sequence ID" value="BFP54602.1"/>
    <property type="molecule type" value="Genomic_DNA"/>
</dbReference>
<evidence type="ECO:0000256" key="1">
    <source>
        <dbReference type="SAM" id="MobiDB-lite"/>
    </source>
</evidence>
<dbReference type="RefSeq" id="WP_408054129.1">
    <property type="nucleotide sequence ID" value="NZ_AP035884.1"/>
</dbReference>
<keyword evidence="2" id="KW-0472">Membrane</keyword>
<feature type="region of interest" description="Disordered" evidence="1">
    <location>
        <begin position="304"/>
        <end position="323"/>
    </location>
</feature>
<feature type="transmembrane region" description="Helical" evidence="2">
    <location>
        <begin position="20"/>
        <end position="43"/>
    </location>
</feature>
<dbReference type="KEGG" id="stcm:SCMC78_44090"/>
<name>A0AB33KIW7_9ACTN</name>
<sequence length="323" mass="35144">MSLVPLSVPSAAVATRRFFLVGYLPTYAGAWFLLALMWAGAPGERFDPAGAWRTMTRLGVGEIVLIALAVVLAAVVTAPLQLSLVRFLEGTHPRRTRRGPALRRQQARKRRMAAAALPPQEENPPPRSVQLAGVASTRLRRSFATEDHLLRATALGNILTAMEDTAGRMYGLDAVVAWPRLYPVLGPTTRAVVDDRRDSLDMSARLTVTGLVVGVTSAFLLLWSGWWLFLALVPVVVAACAYTAAVQAALAYAEAVHVAFDLHRFDLLDALRLPRPPDREAEILGNRALCDLWRQGIEAPLLYRHPEEENGTPGRVPGPGPTA</sequence>